<sequence length="90" mass="10066">MQYALSKIHNVARMLLTLEEKDPRRIYKGEALMRRINNRRLTLLTDVLGIANFLPSEAHLTSPETAMNAQTEVPAVELSITSSKLPTTSS</sequence>
<organism evidence="1 2">
    <name type="scientific">Lactuca sativa</name>
    <name type="common">Garden lettuce</name>
    <dbReference type="NCBI Taxonomy" id="4236"/>
    <lineage>
        <taxon>Eukaryota</taxon>
        <taxon>Viridiplantae</taxon>
        <taxon>Streptophyta</taxon>
        <taxon>Embryophyta</taxon>
        <taxon>Tracheophyta</taxon>
        <taxon>Spermatophyta</taxon>
        <taxon>Magnoliopsida</taxon>
        <taxon>eudicotyledons</taxon>
        <taxon>Gunneridae</taxon>
        <taxon>Pentapetalae</taxon>
        <taxon>asterids</taxon>
        <taxon>campanulids</taxon>
        <taxon>Asterales</taxon>
        <taxon>Asteraceae</taxon>
        <taxon>Cichorioideae</taxon>
        <taxon>Cichorieae</taxon>
        <taxon>Lactucinae</taxon>
        <taxon>Lactuca</taxon>
    </lineage>
</organism>
<name>A0A9R1XGX4_LACSA</name>
<evidence type="ECO:0000313" key="1">
    <source>
        <dbReference type="EMBL" id="KAJ0207527.1"/>
    </source>
</evidence>
<dbReference type="EMBL" id="NBSK02000005">
    <property type="protein sequence ID" value="KAJ0207527.1"/>
    <property type="molecule type" value="Genomic_DNA"/>
</dbReference>
<evidence type="ECO:0000313" key="2">
    <source>
        <dbReference type="Proteomes" id="UP000235145"/>
    </source>
</evidence>
<dbReference type="Proteomes" id="UP000235145">
    <property type="component" value="Unassembled WGS sequence"/>
</dbReference>
<comment type="caution">
    <text evidence="1">The sequence shown here is derived from an EMBL/GenBank/DDBJ whole genome shotgun (WGS) entry which is preliminary data.</text>
</comment>
<accession>A0A9R1XGX4</accession>
<gene>
    <name evidence="1" type="ORF">LSAT_V11C500263890</name>
</gene>
<reference evidence="1 2" key="1">
    <citation type="journal article" date="2017" name="Nat. Commun.">
        <title>Genome assembly with in vitro proximity ligation data and whole-genome triplication in lettuce.</title>
        <authorList>
            <person name="Reyes-Chin-Wo S."/>
            <person name="Wang Z."/>
            <person name="Yang X."/>
            <person name="Kozik A."/>
            <person name="Arikit S."/>
            <person name="Song C."/>
            <person name="Xia L."/>
            <person name="Froenicke L."/>
            <person name="Lavelle D.O."/>
            <person name="Truco M.J."/>
            <person name="Xia R."/>
            <person name="Zhu S."/>
            <person name="Xu C."/>
            <person name="Xu H."/>
            <person name="Xu X."/>
            <person name="Cox K."/>
            <person name="Korf I."/>
            <person name="Meyers B.C."/>
            <person name="Michelmore R.W."/>
        </authorList>
    </citation>
    <scope>NUCLEOTIDE SEQUENCE [LARGE SCALE GENOMIC DNA]</scope>
    <source>
        <strain evidence="2">cv. Salinas</strain>
        <tissue evidence="1">Seedlings</tissue>
    </source>
</reference>
<proteinExistence type="predicted"/>
<dbReference type="AlphaFoldDB" id="A0A9R1XGX4"/>
<protein>
    <submittedName>
        <fullName evidence="1">Uncharacterized protein</fullName>
    </submittedName>
</protein>
<keyword evidence="2" id="KW-1185">Reference proteome</keyword>